<comment type="caution">
    <text evidence="2">The sequence shown here is derived from an EMBL/GenBank/DDBJ whole genome shotgun (WGS) entry which is preliminary data.</text>
</comment>
<proteinExistence type="predicted"/>
<dbReference type="InterPro" id="IPR029068">
    <property type="entry name" value="Glyas_Bleomycin-R_OHBP_Dase"/>
</dbReference>
<reference evidence="2 3" key="1">
    <citation type="submission" date="2024-10" db="EMBL/GenBank/DDBJ databases">
        <authorList>
            <person name="Cho J.-C."/>
        </authorList>
    </citation>
    <scope>NUCLEOTIDE SEQUENCE [LARGE SCALE GENOMIC DNA]</scope>
    <source>
        <strain evidence="2 3">KCTC29696</strain>
    </source>
</reference>
<feature type="region of interest" description="Disordered" evidence="1">
    <location>
        <begin position="262"/>
        <end position="286"/>
    </location>
</feature>
<keyword evidence="3" id="KW-1185">Reference proteome</keyword>
<evidence type="ECO:0000256" key="1">
    <source>
        <dbReference type="SAM" id="MobiDB-lite"/>
    </source>
</evidence>
<accession>A0ABW7HX86</accession>
<gene>
    <name evidence="2" type="ORF">ACG5V6_20235</name>
</gene>
<feature type="compositionally biased region" description="Low complexity" evidence="1">
    <location>
        <begin position="263"/>
        <end position="279"/>
    </location>
</feature>
<protein>
    <submittedName>
        <fullName evidence="2">VOC family protein</fullName>
    </submittedName>
</protein>
<evidence type="ECO:0000313" key="2">
    <source>
        <dbReference type="EMBL" id="MFH0250531.1"/>
    </source>
</evidence>
<sequence length="286" mass="30686">MPVPRRPANPERWFRTRPDSSELERPRLLARSLIDAAELDEDIGYYERLLGRPADLRMPIPDFGGLELAAVGGLLLIASVRAFTPVQRQTAYSLIVPSLEAQLDLLENIGTVVLEPPEPILPGARARVRYPDGTLAELVEHRPWDGERPRPAAPGAARTDLPVTGVRLLARRAVDDADFLDTVRLYETLLQTPAIAHPRLSGPFPARTAIVGNLLLVGLPSPAPHGAPRPRTALIVPASREHAPEAVTVLAGGLTAEVWSEHPAGAPRAPRPAQGRTGAEAGAGHG</sequence>
<dbReference type="EMBL" id="JBIHMK010000086">
    <property type="protein sequence ID" value="MFH0250531.1"/>
    <property type="molecule type" value="Genomic_DNA"/>
</dbReference>
<dbReference type="RefSeq" id="WP_345542445.1">
    <property type="nucleotide sequence ID" value="NZ_BAABEN010000005.1"/>
</dbReference>
<evidence type="ECO:0000313" key="3">
    <source>
        <dbReference type="Proteomes" id="UP001607069"/>
    </source>
</evidence>
<dbReference type="SUPFAM" id="SSF54593">
    <property type="entry name" value="Glyoxalase/Bleomycin resistance protein/Dihydroxybiphenyl dioxygenase"/>
    <property type="match status" value="1"/>
</dbReference>
<dbReference type="Proteomes" id="UP001607069">
    <property type="component" value="Unassembled WGS sequence"/>
</dbReference>
<organism evidence="2 3">
    <name type="scientific">Streptomyces chitinivorans</name>
    <dbReference type="NCBI Taxonomy" id="1257027"/>
    <lineage>
        <taxon>Bacteria</taxon>
        <taxon>Bacillati</taxon>
        <taxon>Actinomycetota</taxon>
        <taxon>Actinomycetes</taxon>
        <taxon>Kitasatosporales</taxon>
        <taxon>Streptomycetaceae</taxon>
        <taxon>Streptomyces</taxon>
    </lineage>
</organism>
<dbReference type="Gene3D" id="3.10.180.10">
    <property type="entry name" value="2,3-Dihydroxybiphenyl 1,2-Dioxygenase, domain 1"/>
    <property type="match status" value="1"/>
</dbReference>
<name>A0ABW7HX86_9ACTN</name>